<dbReference type="STRING" id="2070753.A0A3A2Z5X4"/>
<protein>
    <submittedName>
        <fullName evidence="1">Proline utilization protein PrnX</fullName>
    </submittedName>
</protein>
<dbReference type="Pfam" id="PF02423">
    <property type="entry name" value="OCD_Mu_crystall"/>
    <property type="match status" value="1"/>
</dbReference>
<dbReference type="EMBL" id="MVGC01000834">
    <property type="protein sequence ID" value="RJE17583.1"/>
    <property type="molecule type" value="Genomic_DNA"/>
</dbReference>
<dbReference type="Proteomes" id="UP000266188">
    <property type="component" value="Unassembled WGS sequence"/>
</dbReference>
<evidence type="ECO:0000313" key="2">
    <source>
        <dbReference type="Proteomes" id="UP000266188"/>
    </source>
</evidence>
<dbReference type="InterPro" id="IPR003462">
    <property type="entry name" value="ODC_Mu_crystall"/>
</dbReference>
<keyword evidence="2" id="KW-1185">Reference proteome</keyword>
<dbReference type="SUPFAM" id="SSF51735">
    <property type="entry name" value="NAD(P)-binding Rossmann-fold domains"/>
    <property type="match status" value="1"/>
</dbReference>
<dbReference type="PANTHER" id="PTHR13812:SF23">
    <property type="entry name" value="PRNX PROTEIN"/>
    <property type="match status" value="1"/>
</dbReference>
<gene>
    <name evidence="1" type="ORF">PHISCL_10079</name>
</gene>
<sequence>MLTKAGNFSLFMPVSNTVNTGIKIVTSPVKGGLAVVMNLFSADGELLALLSAAELTAFRTALAVMTLFVRCTGSGGGVKRENIVVFGSGRQAEWHARLALALSEPGEVKRITVVNRTRGRLEALEKGVLSELKGLYPDVTMGVLAKEGTPDYEDRLKSELSASDVIFSCTPSTQPNFPFSYLKDSASDKSRFISLIGSYKPNMQEIDTETLLSGADGKVYVDSKEACLEESGELINAGMKEDQLIEIGEVFEKSLPISVPAGRNVIFKCVGMGIMDLVIAKKVLDVATSQGDGMYIEGFQDA</sequence>
<organism evidence="1 2">
    <name type="scientific">Aspergillus sclerotialis</name>
    <dbReference type="NCBI Taxonomy" id="2070753"/>
    <lineage>
        <taxon>Eukaryota</taxon>
        <taxon>Fungi</taxon>
        <taxon>Dikarya</taxon>
        <taxon>Ascomycota</taxon>
        <taxon>Pezizomycotina</taxon>
        <taxon>Eurotiomycetes</taxon>
        <taxon>Eurotiomycetidae</taxon>
        <taxon>Eurotiales</taxon>
        <taxon>Aspergillaceae</taxon>
        <taxon>Aspergillus</taxon>
        <taxon>Aspergillus subgen. Polypaecilum</taxon>
    </lineage>
</organism>
<evidence type="ECO:0000313" key="1">
    <source>
        <dbReference type="EMBL" id="RJE17583.1"/>
    </source>
</evidence>
<dbReference type="PANTHER" id="PTHR13812">
    <property type="entry name" value="KETIMINE REDUCTASE MU-CRYSTALLIN"/>
    <property type="match status" value="1"/>
</dbReference>
<name>A0A3A2Z5X4_9EURO</name>
<dbReference type="GO" id="GO:0005737">
    <property type="term" value="C:cytoplasm"/>
    <property type="evidence" value="ECO:0007669"/>
    <property type="project" value="TreeGrafter"/>
</dbReference>
<dbReference type="InterPro" id="IPR036291">
    <property type="entry name" value="NAD(P)-bd_dom_sf"/>
</dbReference>
<reference evidence="2" key="1">
    <citation type="submission" date="2017-02" db="EMBL/GenBank/DDBJ databases">
        <authorList>
            <person name="Tafer H."/>
            <person name="Lopandic K."/>
        </authorList>
    </citation>
    <scope>NUCLEOTIDE SEQUENCE [LARGE SCALE GENOMIC DNA]</scope>
    <source>
        <strain evidence="2">CBS 366.77</strain>
    </source>
</reference>
<comment type="caution">
    <text evidence="1">The sequence shown here is derived from an EMBL/GenBank/DDBJ whole genome shotgun (WGS) entry which is preliminary data.</text>
</comment>
<dbReference type="Gene3D" id="3.40.50.720">
    <property type="entry name" value="NAD(P)-binding Rossmann-like Domain"/>
    <property type="match status" value="1"/>
</dbReference>
<dbReference type="Gene3D" id="3.30.1780.10">
    <property type="entry name" value="ornithine cyclodeaminase, domain 1"/>
    <property type="match status" value="1"/>
</dbReference>
<accession>A0A3A2Z5X4</accession>
<proteinExistence type="predicted"/>
<dbReference type="OrthoDB" id="41492at2759"/>
<dbReference type="AlphaFoldDB" id="A0A3A2Z5X4"/>
<dbReference type="InterPro" id="IPR023401">
    <property type="entry name" value="ODC_N"/>
</dbReference>